<evidence type="ECO:0000313" key="1">
    <source>
        <dbReference type="EMBL" id="PTR01156.1"/>
    </source>
</evidence>
<name>A0A2T5JFM6_9SPHI</name>
<reference evidence="1 2" key="1">
    <citation type="submission" date="2018-04" db="EMBL/GenBank/DDBJ databases">
        <title>Genomic Encyclopedia of Archaeal and Bacterial Type Strains, Phase II (KMG-II): from individual species to whole genera.</title>
        <authorList>
            <person name="Goeker M."/>
        </authorList>
    </citation>
    <scope>NUCLEOTIDE SEQUENCE [LARGE SCALE GENOMIC DNA]</scope>
    <source>
        <strain evidence="1 2">DSM 26809</strain>
    </source>
</reference>
<evidence type="ECO:0000313" key="2">
    <source>
        <dbReference type="Proteomes" id="UP000244168"/>
    </source>
</evidence>
<sequence>MCFDIAFELIYAFRPTSLGGEIALIFIIQKIDMWFINTRASTIREVYSGLLRAFSKTSNLVRLLKTVTN</sequence>
<gene>
    <name evidence="1" type="ORF">C8P68_101389</name>
</gene>
<proteinExistence type="predicted"/>
<dbReference type="Proteomes" id="UP000244168">
    <property type="component" value="Unassembled WGS sequence"/>
</dbReference>
<organism evidence="1 2">
    <name type="scientific">Mucilaginibacter yixingensis</name>
    <dbReference type="NCBI Taxonomy" id="1295612"/>
    <lineage>
        <taxon>Bacteria</taxon>
        <taxon>Pseudomonadati</taxon>
        <taxon>Bacteroidota</taxon>
        <taxon>Sphingobacteriia</taxon>
        <taxon>Sphingobacteriales</taxon>
        <taxon>Sphingobacteriaceae</taxon>
        <taxon>Mucilaginibacter</taxon>
    </lineage>
</organism>
<keyword evidence="2" id="KW-1185">Reference proteome</keyword>
<dbReference type="AlphaFoldDB" id="A0A2T5JFM6"/>
<dbReference type="EMBL" id="QAOQ01000001">
    <property type="protein sequence ID" value="PTR01156.1"/>
    <property type="molecule type" value="Genomic_DNA"/>
</dbReference>
<accession>A0A2T5JFM6</accession>
<comment type="caution">
    <text evidence="1">The sequence shown here is derived from an EMBL/GenBank/DDBJ whole genome shotgun (WGS) entry which is preliminary data.</text>
</comment>
<protein>
    <submittedName>
        <fullName evidence="1">Uncharacterized protein</fullName>
    </submittedName>
</protein>